<gene>
    <name evidence="1" type="ORF">N657DRAFT_683532</name>
</gene>
<dbReference type="EMBL" id="MU853237">
    <property type="protein sequence ID" value="KAK4120727.1"/>
    <property type="molecule type" value="Genomic_DNA"/>
</dbReference>
<reference evidence="1" key="1">
    <citation type="journal article" date="2023" name="Mol. Phylogenet. Evol.">
        <title>Genome-scale phylogeny and comparative genomics of the fungal order Sordariales.</title>
        <authorList>
            <person name="Hensen N."/>
            <person name="Bonometti L."/>
            <person name="Westerberg I."/>
            <person name="Brannstrom I.O."/>
            <person name="Guillou S."/>
            <person name="Cros-Aarteil S."/>
            <person name="Calhoun S."/>
            <person name="Haridas S."/>
            <person name="Kuo A."/>
            <person name="Mondo S."/>
            <person name="Pangilinan J."/>
            <person name="Riley R."/>
            <person name="LaButti K."/>
            <person name="Andreopoulos B."/>
            <person name="Lipzen A."/>
            <person name="Chen C."/>
            <person name="Yan M."/>
            <person name="Daum C."/>
            <person name="Ng V."/>
            <person name="Clum A."/>
            <person name="Steindorff A."/>
            <person name="Ohm R.A."/>
            <person name="Martin F."/>
            <person name="Silar P."/>
            <person name="Natvig D.O."/>
            <person name="Lalanne C."/>
            <person name="Gautier V."/>
            <person name="Ament-Velasquez S.L."/>
            <person name="Kruys A."/>
            <person name="Hutchinson M.I."/>
            <person name="Powell A.J."/>
            <person name="Barry K."/>
            <person name="Miller A.N."/>
            <person name="Grigoriev I.V."/>
            <person name="Debuchy R."/>
            <person name="Gladieux P."/>
            <person name="Hiltunen Thoren M."/>
            <person name="Johannesson H."/>
        </authorList>
    </citation>
    <scope>NUCLEOTIDE SEQUENCE</scope>
    <source>
        <strain evidence="1">CBS 731.68</strain>
    </source>
</reference>
<sequence>MNENSSFSLENPTTVEVAKKFFLKTRIDENTHSVAFCTPSVSTLIDLYCKQPGYLNRPRQTGEPEDLVTGAPSGVECQYAVAMGTNGKNWPDGKAQGHRDADCFATYAIATYINTVYWYRAYEPRDRAKYLE</sequence>
<evidence type="ECO:0000313" key="1">
    <source>
        <dbReference type="EMBL" id="KAK4120727.1"/>
    </source>
</evidence>
<dbReference type="GeneID" id="87833344"/>
<protein>
    <submittedName>
        <fullName evidence="1">Uncharacterized protein</fullName>
    </submittedName>
</protein>
<reference evidence="1" key="2">
    <citation type="submission" date="2023-05" db="EMBL/GenBank/DDBJ databases">
        <authorList>
            <consortium name="Lawrence Berkeley National Laboratory"/>
            <person name="Steindorff A."/>
            <person name="Hensen N."/>
            <person name="Bonometti L."/>
            <person name="Westerberg I."/>
            <person name="Brannstrom I.O."/>
            <person name="Guillou S."/>
            <person name="Cros-Aarteil S."/>
            <person name="Calhoun S."/>
            <person name="Haridas S."/>
            <person name="Kuo A."/>
            <person name="Mondo S."/>
            <person name="Pangilinan J."/>
            <person name="Riley R."/>
            <person name="Labutti K."/>
            <person name="Andreopoulos B."/>
            <person name="Lipzen A."/>
            <person name="Chen C."/>
            <person name="Yanf M."/>
            <person name="Daum C."/>
            <person name="Ng V."/>
            <person name="Clum A."/>
            <person name="Ohm R."/>
            <person name="Martin F."/>
            <person name="Silar P."/>
            <person name="Natvig D."/>
            <person name="Lalanne C."/>
            <person name="Gautier V."/>
            <person name="Ament-Velasquez S.L."/>
            <person name="Kruys A."/>
            <person name="Hutchinson M.I."/>
            <person name="Powell A.J."/>
            <person name="Barry K."/>
            <person name="Miller A.N."/>
            <person name="Grigoriev I.V."/>
            <person name="Debuchy R."/>
            <person name="Gladieux P."/>
            <person name="Thoren M.H."/>
            <person name="Johannesson H."/>
        </authorList>
    </citation>
    <scope>NUCLEOTIDE SEQUENCE</scope>
    <source>
        <strain evidence="1">CBS 731.68</strain>
    </source>
</reference>
<dbReference type="Proteomes" id="UP001302602">
    <property type="component" value="Unassembled WGS sequence"/>
</dbReference>
<organism evidence="1 2">
    <name type="scientific">Parathielavia appendiculata</name>
    <dbReference type="NCBI Taxonomy" id="2587402"/>
    <lineage>
        <taxon>Eukaryota</taxon>
        <taxon>Fungi</taxon>
        <taxon>Dikarya</taxon>
        <taxon>Ascomycota</taxon>
        <taxon>Pezizomycotina</taxon>
        <taxon>Sordariomycetes</taxon>
        <taxon>Sordariomycetidae</taxon>
        <taxon>Sordariales</taxon>
        <taxon>Chaetomiaceae</taxon>
        <taxon>Parathielavia</taxon>
    </lineage>
</organism>
<name>A0AAN6Z0R0_9PEZI</name>
<accession>A0AAN6Z0R0</accession>
<comment type="caution">
    <text evidence="1">The sequence shown here is derived from an EMBL/GenBank/DDBJ whole genome shotgun (WGS) entry which is preliminary data.</text>
</comment>
<evidence type="ECO:0000313" key="2">
    <source>
        <dbReference type="Proteomes" id="UP001302602"/>
    </source>
</evidence>
<dbReference type="AlphaFoldDB" id="A0AAN6Z0R0"/>
<dbReference type="RefSeq" id="XP_062644498.1">
    <property type="nucleotide sequence ID" value="XM_062796576.1"/>
</dbReference>
<keyword evidence="2" id="KW-1185">Reference proteome</keyword>
<proteinExistence type="predicted"/>